<protein>
    <submittedName>
        <fullName evidence="3">MobA-like NTP transferase domain protein</fullName>
    </submittedName>
</protein>
<evidence type="ECO:0000313" key="3">
    <source>
        <dbReference type="EMBL" id="OYR18768.1"/>
    </source>
</evidence>
<dbReference type="EMBL" id="NNRJ01000019">
    <property type="protein sequence ID" value="OYR18768.1"/>
    <property type="molecule type" value="Genomic_DNA"/>
</dbReference>
<sequence length="200" mass="21631">MSGAAKVAVIVLAAGKSRRYGAGNKLLSRYQGKPLSAHVAACLQGIPYSFGVVVARDPMVASLFRRTRLRPLFPDNTNTQSETLKAGLRYVKKHGASHALLLLGDMPNVSRQHIKRMVAKVGAHPVISHNGKSCLPPALIPRHLFGKLQHLRGDTGAGKMLLRHPSLIRISLDVRQAVDIDTKPKAFPAKVRSGFALDNA</sequence>
<evidence type="ECO:0000256" key="1">
    <source>
        <dbReference type="ARBA" id="ARBA00022842"/>
    </source>
</evidence>
<dbReference type="OrthoDB" id="9779263at2"/>
<dbReference type="Pfam" id="PF12804">
    <property type="entry name" value="NTP_transf_3"/>
    <property type="match status" value="1"/>
</dbReference>
<dbReference type="InterPro" id="IPR029044">
    <property type="entry name" value="Nucleotide-diphossugar_trans"/>
</dbReference>
<dbReference type="PANTHER" id="PTHR43777:SF1">
    <property type="entry name" value="MOLYBDENUM COFACTOR CYTIDYLYLTRANSFERASE"/>
    <property type="match status" value="1"/>
</dbReference>
<evidence type="ECO:0000259" key="2">
    <source>
        <dbReference type="Pfam" id="PF12804"/>
    </source>
</evidence>
<reference evidence="3 4" key="1">
    <citation type="submission" date="2017-07" db="EMBL/GenBank/DDBJ databases">
        <title>Phylogenetic study on the rhizospheric bacterium Ochrobactrum sp. A44.</title>
        <authorList>
            <person name="Krzyzanowska D.M."/>
            <person name="Ossowicki A."/>
            <person name="Rajewska M."/>
            <person name="Maciag T."/>
            <person name="Kaczynski Z."/>
            <person name="Czerwicka M."/>
            <person name="Jafra S."/>
        </authorList>
    </citation>
    <scope>NUCLEOTIDE SEQUENCE [LARGE SCALE GENOMIC DNA]</scope>
    <source>
        <strain evidence="3 4">DSM 7216</strain>
    </source>
</reference>
<gene>
    <name evidence="3" type="ORF">CEV31_2105</name>
</gene>
<dbReference type="Proteomes" id="UP000215590">
    <property type="component" value="Unassembled WGS sequence"/>
</dbReference>
<name>A0A256FVK0_9HYPH</name>
<proteinExistence type="predicted"/>
<evidence type="ECO:0000313" key="4">
    <source>
        <dbReference type="Proteomes" id="UP000215590"/>
    </source>
</evidence>
<dbReference type="InterPro" id="IPR025877">
    <property type="entry name" value="MobA-like_NTP_Trfase"/>
</dbReference>
<keyword evidence="1" id="KW-0460">Magnesium</keyword>
<keyword evidence="4" id="KW-1185">Reference proteome</keyword>
<feature type="domain" description="MobA-like NTP transferase" evidence="2">
    <location>
        <begin position="9"/>
        <end position="164"/>
    </location>
</feature>
<comment type="caution">
    <text evidence="3">The sequence shown here is derived from an EMBL/GenBank/DDBJ whole genome shotgun (WGS) entry which is preliminary data.</text>
</comment>
<accession>A0A256FVK0</accession>
<keyword evidence="3" id="KW-0808">Transferase</keyword>
<dbReference type="Gene3D" id="3.90.550.10">
    <property type="entry name" value="Spore Coat Polysaccharide Biosynthesis Protein SpsA, Chain A"/>
    <property type="match status" value="1"/>
</dbReference>
<dbReference type="SUPFAM" id="SSF53448">
    <property type="entry name" value="Nucleotide-diphospho-sugar transferases"/>
    <property type="match status" value="1"/>
</dbReference>
<organism evidence="3 4">
    <name type="scientific">Brucella thiophenivorans</name>
    <dbReference type="NCBI Taxonomy" id="571255"/>
    <lineage>
        <taxon>Bacteria</taxon>
        <taxon>Pseudomonadati</taxon>
        <taxon>Pseudomonadota</taxon>
        <taxon>Alphaproteobacteria</taxon>
        <taxon>Hyphomicrobiales</taxon>
        <taxon>Brucellaceae</taxon>
        <taxon>Brucella/Ochrobactrum group</taxon>
        <taxon>Brucella</taxon>
    </lineage>
</organism>
<dbReference type="PANTHER" id="PTHR43777">
    <property type="entry name" value="MOLYBDENUM COFACTOR CYTIDYLYLTRANSFERASE"/>
    <property type="match status" value="1"/>
</dbReference>
<dbReference type="GO" id="GO:0016779">
    <property type="term" value="F:nucleotidyltransferase activity"/>
    <property type="evidence" value="ECO:0007669"/>
    <property type="project" value="UniProtKB-ARBA"/>
</dbReference>
<dbReference type="AlphaFoldDB" id="A0A256FVK0"/>
<dbReference type="RefSeq" id="WP_094506891.1">
    <property type="nucleotide sequence ID" value="NZ_JBHEEK010000004.1"/>
</dbReference>